<gene>
    <name evidence="2" type="ORF">pipiens_016557</name>
</gene>
<keyword evidence="3" id="KW-1185">Reference proteome</keyword>
<accession>A0ABD1CKS2</accession>
<evidence type="ECO:0000313" key="2">
    <source>
        <dbReference type="EMBL" id="KAL1376994.1"/>
    </source>
</evidence>
<sequence length="206" mass="22988">MEDAGGKKKSSGKKRGAGFHPQDDLQLAKSWIAVSEDPIKGTDQTKDSFWSSVKDHGGFETRTPDGLRQRWGVVSRAVSKFCGIMTNLQNKNQCGTTDEDKLDKAAVIFKQDEGKEFRFLACYASARNSVLILEIAWELLVPPLLVPPLRVPLLLVRPPQILTPKVQLVVHADVISRNSSQTTPATFMPWNCDELKHLNALRRLPK</sequence>
<evidence type="ECO:0000313" key="3">
    <source>
        <dbReference type="Proteomes" id="UP001562425"/>
    </source>
</evidence>
<dbReference type="EMBL" id="JBEHCU010011251">
    <property type="protein sequence ID" value="KAL1376994.1"/>
    <property type="molecule type" value="Genomic_DNA"/>
</dbReference>
<evidence type="ECO:0000256" key="1">
    <source>
        <dbReference type="SAM" id="MobiDB-lite"/>
    </source>
</evidence>
<feature type="region of interest" description="Disordered" evidence="1">
    <location>
        <begin position="1"/>
        <end position="24"/>
    </location>
</feature>
<reference evidence="2 3" key="1">
    <citation type="submission" date="2024-05" db="EMBL/GenBank/DDBJ databases">
        <title>Culex pipiens pipiens assembly and annotation.</title>
        <authorList>
            <person name="Alout H."/>
            <person name="Durand T."/>
        </authorList>
    </citation>
    <scope>NUCLEOTIDE SEQUENCE [LARGE SCALE GENOMIC DNA]</scope>
    <source>
        <strain evidence="2">HA-2024</strain>
        <tissue evidence="2">Whole body</tissue>
    </source>
</reference>
<protein>
    <recommendedName>
        <fullName evidence="4">No apical meristem-associated C-terminal domain-containing protein</fullName>
    </recommendedName>
</protein>
<evidence type="ECO:0008006" key="4">
    <source>
        <dbReference type="Google" id="ProtNLM"/>
    </source>
</evidence>
<dbReference type="PANTHER" id="PTHR45125">
    <property type="entry name" value="F21J9.4-RELATED"/>
    <property type="match status" value="1"/>
</dbReference>
<organism evidence="2 3">
    <name type="scientific">Culex pipiens pipiens</name>
    <name type="common">Northern house mosquito</name>
    <dbReference type="NCBI Taxonomy" id="38569"/>
    <lineage>
        <taxon>Eukaryota</taxon>
        <taxon>Metazoa</taxon>
        <taxon>Ecdysozoa</taxon>
        <taxon>Arthropoda</taxon>
        <taxon>Hexapoda</taxon>
        <taxon>Insecta</taxon>
        <taxon>Pterygota</taxon>
        <taxon>Neoptera</taxon>
        <taxon>Endopterygota</taxon>
        <taxon>Diptera</taxon>
        <taxon>Nematocera</taxon>
        <taxon>Culicoidea</taxon>
        <taxon>Culicidae</taxon>
        <taxon>Culicinae</taxon>
        <taxon>Culicini</taxon>
        <taxon>Culex</taxon>
        <taxon>Culex</taxon>
    </lineage>
</organism>
<dbReference type="Proteomes" id="UP001562425">
    <property type="component" value="Unassembled WGS sequence"/>
</dbReference>
<comment type="caution">
    <text evidence="2">The sequence shown here is derived from an EMBL/GenBank/DDBJ whole genome shotgun (WGS) entry which is preliminary data.</text>
</comment>
<proteinExistence type="predicted"/>
<feature type="compositionally biased region" description="Basic residues" evidence="1">
    <location>
        <begin position="7"/>
        <end position="17"/>
    </location>
</feature>
<dbReference type="AlphaFoldDB" id="A0ABD1CKS2"/>
<name>A0ABD1CKS2_CULPP</name>
<dbReference type="PANTHER" id="PTHR45125:SF3">
    <property type="entry name" value="NO-APICAL-MERISTEM-ASSOCIATED CARBOXY-TERMINAL DOMAIN PROTEIN"/>
    <property type="match status" value="1"/>
</dbReference>